<proteinExistence type="predicted"/>
<dbReference type="PROSITE" id="PS50125">
    <property type="entry name" value="GUANYLATE_CYCLASE_2"/>
    <property type="match status" value="2"/>
</dbReference>
<feature type="domain" description="Guanylate cyclase" evidence="5">
    <location>
        <begin position="396"/>
        <end position="541"/>
    </location>
</feature>
<dbReference type="Gene3D" id="1.25.40.10">
    <property type="entry name" value="Tetratricopeptide repeat domain"/>
    <property type="match status" value="1"/>
</dbReference>
<protein>
    <recommendedName>
        <fullName evidence="5">Guanylate cyclase domain-containing protein</fullName>
    </recommendedName>
</protein>
<dbReference type="GO" id="GO:0005737">
    <property type="term" value="C:cytoplasm"/>
    <property type="evidence" value="ECO:0007669"/>
    <property type="project" value="TreeGrafter"/>
</dbReference>
<feature type="domain" description="Guanylate cyclase" evidence="5">
    <location>
        <begin position="125"/>
        <end position="278"/>
    </location>
</feature>
<feature type="compositionally biased region" description="Polar residues" evidence="4">
    <location>
        <begin position="733"/>
        <end position="754"/>
    </location>
</feature>
<dbReference type="InterPro" id="IPR001054">
    <property type="entry name" value="A/G_cyclase"/>
</dbReference>
<dbReference type="InterPro" id="IPR011990">
    <property type="entry name" value="TPR-like_helical_dom_sf"/>
</dbReference>
<keyword evidence="2" id="KW-0067">ATP-binding</keyword>
<dbReference type="Gene3D" id="3.30.70.1230">
    <property type="entry name" value="Nucleotide cyclase"/>
    <property type="match status" value="2"/>
</dbReference>
<dbReference type="GO" id="GO:0004016">
    <property type="term" value="F:adenylate cyclase activity"/>
    <property type="evidence" value="ECO:0007669"/>
    <property type="project" value="TreeGrafter"/>
</dbReference>
<accession>A0AAD5U8L4</accession>
<feature type="region of interest" description="Disordered" evidence="4">
    <location>
        <begin position="1306"/>
        <end position="1329"/>
    </location>
</feature>
<dbReference type="InterPro" id="IPR027417">
    <property type="entry name" value="P-loop_NTPase"/>
</dbReference>
<feature type="compositionally biased region" description="Basic and acidic residues" evidence="4">
    <location>
        <begin position="709"/>
        <end position="729"/>
    </location>
</feature>
<dbReference type="GO" id="GO:0005524">
    <property type="term" value="F:ATP binding"/>
    <property type="evidence" value="ECO:0007669"/>
    <property type="project" value="UniProtKB-KW"/>
</dbReference>
<sequence length="1872" mass="209513">MKSMRLNIGERRMSLALHLPNPTPNSNSETPRTPNIENDNSSNTYNGLRYESIVPCFVSKHVKNYCDNACWSQWQESVEEEMKRKKEIKTEQEEEEVESLEDIFQSKMHQFITDMQPSANESFAAVVMADVSGYSKLSASLAERGAEGAEILCRTMKGYLDKIIDIILKHGGDIVKFAGDAVIFYWKLQKFDPGGSPVSIKDEEVNKGEIVLKAAHCCLDLLKLLGSYEVEIPEIGMQVLRIHLGIGAGHVYDVAVGGIDRWEHFIAGDAVNQLASVLDLAKAGELALSHQALKCFSTIVDIASVGIGSYDKRCIILTGLENAKNRARQSLLAASPSLTEDGHSFGPKHSMILQAPQGVNIAEEHLTTVQETALELYKLYINPSALYKLQTDINQSRLFKVDAGLTELMSLRESRQITTIFIKLGSLTKWDTRATVDAAQEAMSIVQEALRKYEGSLRQKHVDDKGATILIFFGLPPLAHENDASYGLKAGLEICERFLNVFDDFSIGITTGMVSIGGVGNENRIEYAVMGDAINMAARLMCSVKCKQTILCDEKTYNMCDNEFLFESLGEIKVKGKSHPIAIYTPKKIREESTKKNLNAETFVILGREGERKLIEESLEAHATSNGPRMLVIEADGGMGLSTLARWTQTEAEKCGYRIGTGHSAQMEKSTRYYIWREIVNDILTAIEAMEVKENRVASETRTPTFLMDKSEHGNDKISKVSMEEEGGRRPPGTQSHSQQQQRTKGQIKSSMTNKKSEVKEFPANGASVLNSQSASWQPQAGAKISVREKKFKQVVLTTADNSHTSNFRLKTVQSAEAIGTFPESKVSEGVHKKWYAFEERLRQAFIKCGEAPTQTALLNLIFPFEFNQSEVYAKLQGKFRINELTDLVRRIINVLTEDNPMVIMVHEAQWMDPLSWELLWELGVSCPRVMICIFSRPDKYHENEETRSSYLKFKRHPRTEVFTLEGLSTEETSKVIMQNYPSPIQITSISSAIIENVQKRTGGIPLYIKSMVVALKESGHCKVTESGELKLNKDDFDFEKSVAVGGNLQSVLVAQFDRLDANFQLFLKVASVLGQPFLLEDVLYLLSDTPGFNEMFQGDTIELIANQIKALDKYSFLHRLDGDLDGVLIQFKSSVVKKSIYTMMVISQRQQLHLNIATYYERVLDANNRHRLLLPLYEHYSETDDKQILKKLSYLEAVAHVYFEKNSMGEAIKHYTNLLERAEQAMKLPHKPATFDAVTKSTWHRELGEAYFMKGDDQRCEHHLLECLNLLGQAFPKNPIVLSWKVRTQAATRSQYPILLSGDTQTTSAPSQFPDVNDQNSQGSLTSMSTSNISKAYEAARNLVSEEMQFNPMAIELAEMLRDKKNLGLHNVRRALATLAQIYLNTGQIKEHTYAVFKGTNVSEGFPHDALYARFLSMCGALSWFSEGKKRMALRYLESASKHDQRLDLSHTVSIVLSTALTLFLMGKWGSSMRRLAALPFLEMMSGDCSMRAEALRMRAIVIHMSGARSQSLKASRDLFAIATQEGNWEGKVWGCKMTLANLLTTTQNDSEIAEMSSKLKLLWAQIPERHKGDPILGMNHLGLTSEADFRLNSGFLLENFMKILLEHASELRNLQNRRKHSRSANASNAWGGGAASAGGPHHWLALAGLVHCAAVLLGVFDAGLGSEMSFRKNVEKVCTDVEDWLGKGQIMRHMTLAHPIRYMFKGIRYLIRNKAPPRAIAAWKKGLACRRVSDLLYVRGLLHLRIAKFSTSNSESNHHAHEAQKLLRRIGASYEFEKATALRKDKKRKHGKQKKMRSDEHGPSGVPSGGAPESGSEMESGMESGIESKSYGQSESKSYGLESKSYGYTESKSYGMSVNDQSYDDRSGIG</sequence>
<comment type="caution">
    <text evidence="6">The sequence shown here is derived from an EMBL/GenBank/DDBJ whole genome shotgun (WGS) entry which is preliminary data.</text>
</comment>
<dbReference type="PANTHER" id="PTHR16305">
    <property type="entry name" value="TESTICULAR SOLUBLE ADENYLYL CYCLASE"/>
    <property type="match status" value="1"/>
</dbReference>
<feature type="compositionally biased region" description="Polar residues" evidence="4">
    <location>
        <begin position="1848"/>
        <end position="1863"/>
    </location>
</feature>
<gene>
    <name evidence="6" type="ORF">HK099_005501</name>
</gene>
<dbReference type="GO" id="GO:0035556">
    <property type="term" value="P:intracellular signal transduction"/>
    <property type="evidence" value="ECO:0007669"/>
    <property type="project" value="InterPro"/>
</dbReference>
<evidence type="ECO:0000313" key="6">
    <source>
        <dbReference type="EMBL" id="KAJ3226148.1"/>
    </source>
</evidence>
<name>A0AAD5U8L4_9FUNG</name>
<dbReference type="CDD" id="cd07302">
    <property type="entry name" value="CHD"/>
    <property type="match status" value="2"/>
</dbReference>
<keyword evidence="3" id="KW-0175">Coiled coil</keyword>
<feature type="compositionally biased region" description="Basic residues" evidence="4">
    <location>
        <begin position="1786"/>
        <end position="1797"/>
    </location>
</feature>
<feature type="coiled-coil region" evidence="3">
    <location>
        <begin position="75"/>
        <end position="103"/>
    </location>
</feature>
<dbReference type="SUPFAM" id="SSF55073">
    <property type="entry name" value="Nucleotide cyclase"/>
    <property type="match status" value="2"/>
</dbReference>
<keyword evidence="1" id="KW-0547">Nucleotide-binding</keyword>
<evidence type="ECO:0000256" key="2">
    <source>
        <dbReference type="ARBA" id="ARBA00022840"/>
    </source>
</evidence>
<evidence type="ECO:0000256" key="3">
    <source>
        <dbReference type="SAM" id="Coils"/>
    </source>
</evidence>
<feature type="region of interest" description="Disordered" evidence="4">
    <location>
        <begin position="696"/>
        <end position="758"/>
    </location>
</feature>
<keyword evidence="7" id="KW-1185">Reference proteome</keyword>
<feature type="region of interest" description="Disordered" evidence="4">
    <location>
        <begin position="1783"/>
        <end position="1872"/>
    </location>
</feature>
<feature type="compositionally biased region" description="Polar residues" evidence="4">
    <location>
        <begin position="1318"/>
        <end position="1329"/>
    </location>
</feature>
<organism evidence="6 7">
    <name type="scientific">Clydaea vesicula</name>
    <dbReference type="NCBI Taxonomy" id="447962"/>
    <lineage>
        <taxon>Eukaryota</taxon>
        <taxon>Fungi</taxon>
        <taxon>Fungi incertae sedis</taxon>
        <taxon>Chytridiomycota</taxon>
        <taxon>Chytridiomycota incertae sedis</taxon>
        <taxon>Chytridiomycetes</taxon>
        <taxon>Lobulomycetales</taxon>
        <taxon>Lobulomycetaceae</taxon>
        <taxon>Clydaea</taxon>
    </lineage>
</organism>
<dbReference type="EMBL" id="JADGJW010000043">
    <property type="protein sequence ID" value="KAJ3226148.1"/>
    <property type="molecule type" value="Genomic_DNA"/>
</dbReference>
<feature type="compositionally biased region" description="Low complexity" evidence="4">
    <location>
        <begin position="24"/>
        <end position="35"/>
    </location>
</feature>
<dbReference type="GO" id="GO:0009190">
    <property type="term" value="P:cyclic nucleotide biosynthetic process"/>
    <property type="evidence" value="ECO:0007669"/>
    <property type="project" value="InterPro"/>
</dbReference>
<evidence type="ECO:0000256" key="4">
    <source>
        <dbReference type="SAM" id="MobiDB-lite"/>
    </source>
</evidence>
<evidence type="ECO:0000259" key="5">
    <source>
        <dbReference type="PROSITE" id="PS50125"/>
    </source>
</evidence>
<dbReference type="PANTHER" id="PTHR16305:SF28">
    <property type="entry name" value="GUANYLATE CYCLASE DOMAIN-CONTAINING PROTEIN"/>
    <property type="match status" value="1"/>
</dbReference>
<evidence type="ECO:0000256" key="1">
    <source>
        <dbReference type="ARBA" id="ARBA00022741"/>
    </source>
</evidence>
<evidence type="ECO:0000313" key="7">
    <source>
        <dbReference type="Proteomes" id="UP001211065"/>
    </source>
</evidence>
<reference evidence="6" key="1">
    <citation type="submission" date="2020-05" db="EMBL/GenBank/DDBJ databases">
        <title>Phylogenomic resolution of chytrid fungi.</title>
        <authorList>
            <person name="Stajich J.E."/>
            <person name="Amses K."/>
            <person name="Simmons R."/>
            <person name="Seto K."/>
            <person name="Myers J."/>
            <person name="Bonds A."/>
            <person name="Quandt C.A."/>
            <person name="Barry K."/>
            <person name="Liu P."/>
            <person name="Grigoriev I."/>
            <person name="Longcore J.E."/>
            <person name="James T.Y."/>
        </authorList>
    </citation>
    <scope>NUCLEOTIDE SEQUENCE</scope>
    <source>
        <strain evidence="6">JEL0476</strain>
    </source>
</reference>
<feature type="region of interest" description="Disordered" evidence="4">
    <location>
        <begin position="17"/>
        <end position="44"/>
    </location>
</feature>
<dbReference type="Proteomes" id="UP001211065">
    <property type="component" value="Unassembled WGS sequence"/>
</dbReference>
<dbReference type="SUPFAM" id="SSF52540">
    <property type="entry name" value="P-loop containing nucleoside triphosphate hydrolases"/>
    <property type="match status" value="1"/>
</dbReference>
<feature type="compositionally biased region" description="Low complexity" evidence="4">
    <location>
        <begin position="1805"/>
        <end position="1830"/>
    </location>
</feature>
<dbReference type="InterPro" id="IPR029787">
    <property type="entry name" value="Nucleotide_cyclase"/>
</dbReference>
<dbReference type="Pfam" id="PF00211">
    <property type="entry name" value="Guanylate_cyc"/>
    <property type="match status" value="1"/>
</dbReference>